<dbReference type="GO" id="GO:0009927">
    <property type="term" value="F:histidine phosphotransfer kinase activity"/>
    <property type="evidence" value="ECO:0007669"/>
    <property type="project" value="TreeGrafter"/>
</dbReference>
<evidence type="ECO:0000256" key="1">
    <source>
        <dbReference type="ARBA" id="ARBA00000085"/>
    </source>
</evidence>
<evidence type="ECO:0000313" key="9">
    <source>
        <dbReference type="Proteomes" id="UP000477951"/>
    </source>
</evidence>
<dbReference type="InterPro" id="IPR005467">
    <property type="entry name" value="His_kinase_dom"/>
</dbReference>
<dbReference type="CDD" id="cd00082">
    <property type="entry name" value="HisKA"/>
    <property type="match status" value="1"/>
</dbReference>
<organism evidence="8 9">
    <name type="scientific">Agrobacterium vitis</name>
    <name type="common">Rhizobium vitis</name>
    <dbReference type="NCBI Taxonomy" id="373"/>
    <lineage>
        <taxon>Bacteria</taxon>
        <taxon>Pseudomonadati</taxon>
        <taxon>Pseudomonadota</taxon>
        <taxon>Alphaproteobacteria</taxon>
        <taxon>Hyphomicrobiales</taxon>
        <taxon>Rhizobiaceae</taxon>
        <taxon>Rhizobium/Agrobacterium group</taxon>
        <taxon>Agrobacterium</taxon>
    </lineage>
</organism>
<dbReference type="PANTHER" id="PTHR43047">
    <property type="entry name" value="TWO-COMPONENT HISTIDINE PROTEIN KINASE"/>
    <property type="match status" value="1"/>
</dbReference>
<accession>A0A6L6VKD7</accession>
<name>A0A6L6VKD7_AGRVI</name>
<dbReference type="SUPFAM" id="SSF55874">
    <property type="entry name" value="ATPase domain of HSP90 chaperone/DNA topoisomerase II/histidine kinase"/>
    <property type="match status" value="1"/>
</dbReference>
<evidence type="ECO:0000313" key="8">
    <source>
        <dbReference type="EMBL" id="MUZ76250.1"/>
    </source>
</evidence>
<dbReference type="EMBL" id="WPHR01000060">
    <property type="protein sequence ID" value="MUZ76250.1"/>
    <property type="molecule type" value="Genomic_DNA"/>
</dbReference>
<comment type="caution">
    <text evidence="8">The sequence shown here is derived from an EMBL/GenBank/DDBJ whole genome shotgun (WGS) entry which is preliminary data.</text>
</comment>
<dbReference type="InterPro" id="IPR003661">
    <property type="entry name" value="HisK_dim/P_dom"/>
</dbReference>
<dbReference type="InterPro" id="IPR003594">
    <property type="entry name" value="HATPase_dom"/>
</dbReference>
<evidence type="ECO:0000256" key="3">
    <source>
        <dbReference type="ARBA" id="ARBA00022553"/>
    </source>
</evidence>
<sequence>MLAGYYNIHWSQLENSIAICGTVQIGADPHGDLTRILVPIRGPATEPVGALAVYTDNGGDYQHAGALDMLAQDISTVILGKQQRADKKSGPAPAASRRLGDGDDGGDLGDNVLDLLRATIDNFPGGICVLSSDLTVTMTNKRFYEILTLPEAMFPAGSNFGDILRFNAARGEYGQGDVEELAQERIRHAKLFVDHAFDRDTASGLVLEVRSTPSPGGGCVLTYVDVTARKMAERELLHHRDRLEEIVTERTAEIELQAKKLERLLNHERHVNEQQRQFVAMASHEFRTPLAIIDGAAQRLMRRKSEVTPEFVGEKVGQIRGSVSRMVDLMESILAVGRLDHGMIDIRPEPCAIADLIRLCAASQRDITPSHRFNLDLEHLPTMISADRSALQQVVTNLLSNAVKYAPNSPEIDVRGWQENGSVHVSVRDRGIGIDADDLPKMFQRYFRARTSTGIAGTGIGLSLVQQIVELHRGTLSVTSEKGQGSIFSISLPLDIHKTEAA</sequence>
<dbReference type="Pfam" id="PF02518">
    <property type="entry name" value="HATPase_c"/>
    <property type="match status" value="1"/>
</dbReference>
<dbReference type="Gene3D" id="3.30.565.10">
    <property type="entry name" value="Histidine kinase-like ATPase, C-terminal domain"/>
    <property type="match status" value="1"/>
</dbReference>
<evidence type="ECO:0000256" key="2">
    <source>
        <dbReference type="ARBA" id="ARBA00012438"/>
    </source>
</evidence>
<dbReference type="GO" id="GO:0000155">
    <property type="term" value="F:phosphorelay sensor kinase activity"/>
    <property type="evidence" value="ECO:0007669"/>
    <property type="project" value="InterPro"/>
</dbReference>
<protein>
    <recommendedName>
        <fullName evidence="2">histidine kinase</fullName>
        <ecNumber evidence="2">2.7.13.3</ecNumber>
    </recommendedName>
</protein>
<dbReference type="Gene3D" id="1.10.287.130">
    <property type="match status" value="1"/>
</dbReference>
<dbReference type="InterPro" id="IPR004358">
    <property type="entry name" value="Sig_transdc_His_kin-like_C"/>
</dbReference>
<evidence type="ECO:0000256" key="6">
    <source>
        <dbReference type="SAM" id="MobiDB-lite"/>
    </source>
</evidence>
<dbReference type="Gene3D" id="3.30.450.20">
    <property type="entry name" value="PAS domain"/>
    <property type="match status" value="1"/>
</dbReference>
<feature type="domain" description="Histidine kinase" evidence="7">
    <location>
        <begin position="281"/>
        <end position="496"/>
    </location>
</feature>
<dbReference type="FunFam" id="3.30.565.10:FF:000006">
    <property type="entry name" value="Sensor histidine kinase WalK"/>
    <property type="match status" value="1"/>
</dbReference>
<dbReference type="Proteomes" id="UP000477951">
    <property type="component" value="Unassembled WGS sequence"/>
</dbReference>
<dbReference type="SMART" id="SM00388">
    <property type="entry name" value="HisKA"/>
    <property type="match status" value="1"/>
</dbReference>
<dbReference type="PROSITE" id="PS50109">
    <property type="entry name" value="HIS_KIN"/>
    <property type="match status" value="1"/>
</dbReference>
<dbReference type="Pfam" id="PF00512">
    <property type="entry name" value="HisKA"/>
    <property type="match status" value="1"/>
</dbReference>
<proteinExistence type="predicted"/>
<keyword evidence="3" id="KW-0597">Phosphoprotein</keyword>
<evidence type="ECO:0000259" key="7">
    <source>
        <dbReference type="PROSITE" id="PS50109"/>
    </source>
</evidence>
<dbReference type="SUPFAM" id="SSF47384">
    <property type="entry name" value="Homodimeric domain of signal transducing histidine kinase"/>
    <property type="match status" value="1"/>
</dbReference>
<dbReference type="Pfam" id="PF12860">
    <property type="entry name" value="PAS_7"/>
    <property type="match status" value="1"/>
</dbReference>
<dbReference type="InterPro" id="IPR036097">
    <property type="entry name" value="HisK_dim/P_sf"/>
</dbReference>
<dbReference type="PANTHER" id="PTHR43047:SF72">
    <property type="entry name" value="OSMOSENSING HISTIDINE PROTEIN KINASE SLN1"/>
    <property type="match status" value="1"/>
</dbReference>
<evidence type="ECO:0000256" key="5">
    <source>
        <dbReference type="ARBA" id="ARBA00022777"/>
    </source>
</evidence>
<feature type="region of interest" description="Disordered" evidence="6">
    <location>
        <begin position="82"/>
        <end position="103"/>
    </location>
</feature>
<dbReference type="SMART" id="SM00387">
    <property type="entry name" value="HATPase_c"/>
    <property type="match status" value="1"/>
</dbReference>
<keyword evidence="5 8" id="KW-0418">Kinase</keyword>
<keyword evidence="4" id="KW-0808">Transferase</keyword>
<reference evidence="8 9" key="1">
    <citation type="submission" date="2019-12" db="EMBL/GenBank/DDBJ databases">
        <title>Whole-genome sequencing of Allorhizobium vitis.</title>
        <authorList>
            <person name="Gan H.M."/>
            <person name="Szegedi E."/>
            <person name="Burr T."/>
            <person name="Savka M.A."/>
        </authorList>
    </citation>
    <scope>NUCLEOTIDE SEQUENCE [LARGE SCALE GENOMIC DNA]</scope>
    <source>
        <strain evidence="8 9">CG516</strain>
    </source>
</reference>
<comment type="catalytic activity">
    <reaction evidence="1">
        <text>ATP + protein L-histidine = ADP + protein N-phospho-L-histidine.</text>
        <dbReference type="EC" id="2.7.13.3"/>
    </reaction>
</comment>
<dbReference type="PRINTS" id="PR00344">
    <property type="entry name" value="BCTRLSENSOR"/>
</dbReference>
<gene>
    <name evidence="8" type="ORF">GOZ90_26860</name>
</gene>
<dbReference type="AlphaFoldDB" id="A0A6L6VKD7"/>
<dbReference type="EC" id="2.7.13.3" evidence="2"/>
<dbReference type="GO" id="GO:0005886">
    <property type="term" value="C:plasma membrane"/>
    <property type="evidence" value="ECO:0007669"/>
    <property type="project" value="TreeGrafter"/>
</dbReference>
<dbReference type="InterPro" id="IPR036890">
    <property type="entry name" value="HATPase_C_sf"/>
</dbReference>
<evidence type="ECO:0000256" key="4">
    <source>
        <dbReference type="ARBA" id="ARBA00022679"/>
    </source>
</evidence>